<gene>
    <name evidence="1" type="ORF">M407DRAFT_247155</name>
</gene>
<accession>A0A0C3Q111</accession>
<evidence type="ECO:0000313" key="1">
    <source>
        <dbReference type="EMBL" id="KIO15789.1"/>
    </source>
</evidence>
<sequence>MIIDALMEDYLHFCLVGSDDGGDMTAVGRQNWLWMRVGQMGTSTVVEQAVFYHSHYVLHTVSHNQFNYAY</sequence>
<dbReference type="HOGENOM" id="CLU_2759699_0_0_1"/>
<proteinExistence type="predicted"/>
<organism evidence="1 2">
    <name type="scientific">Tulasnella calospora MUT 4182</name>
    <dbReference type="NCBI Taxonomy" id="1051891"/>
    <lineage>
        <taxon>Eukaryota</taxon>
        <taxon>Fungi</taxon>
        <taxon>Dikarya</taxon>
        <taxon>Basidiomycota</taxon>
        <taxon>Agaricomycotina</taxon>
        <taxon>Agaricomycetes</taxon>
        <taxon>Cantharellales</taxon>
        <taxon>Tulasnellaceae</taxon>
        <taxon>Tulasnella</taxon>
    </lineage>
</organism>
<evidence type="ECO:0000313" key="2">
    <source>
        <dbReference type="Proteomes" id="UP000054248"/>
    </source>
</evidence>
<dbReference type="Proteomes" id="UP000054248">
    <property type="component" value="Unassembled WGS sequence"/>
</dbReference>
<protein>
    <submittedName>
        <fullName evidence="1">Uncharacterized protein</fullName>
    </submittedName>
</protein>
<keyword evidence="2" id="KW-1185">Reference proteome</keyword>
<dbReference type="AlphaFoldDB" id="A0A0C3Q111"/>
<reference evidence="2" key="2">
    <citation type="submission" date="2015-01" db="EMBL/GenBank/DDBJ databases">
        <title>Evolutionary Origins and Diversification of the Mycorrhizal Mutualists.</title>
        <authorList>
            <consortium name="DOE Joint Genome Institute"/>
            <consortium name="Mycorrhizal Genomics Consortium"/>
            <person name="Kohler A."/>
            <person name="Kuo A."/>
            <person name="Nagy L.G."/>
            <person name="Floudas D."/>
            <person name="Copeland A."/>
            <person name="Barry K.W."/>
            <person name="Cichocki N."/>
            <person name="Veneault-Fourrey C."/>
            <person name="LaButti K."/>
            <person name="Lindquist E.A."/>
            <person name="Lipzen A."/>
            <person name="Lundell T."/>
            <person name="Morin E."/>
            <person name="Murat C."/>
            <person name="Riley R."/>
            <person name="Ohm R."/>
            <person name="Sun H."/>
            <person name="Tunlid A."/>
            <person name="Henrissat B."/>
            <person name="Grigoriev I.V."/>
            <person name="Hibbett D.S."/>
            <person name="Martin F."/>
        </authorList>
    </citation>
    <scope>NUCLEOTIDE SEQUENCE [LARGE SCALE GENOMIC DNA]</scope>
    <source>
        <strain evidence="2">MUT 4182</strain>
    </source>
</reference>
<name>A0A0C3Q111_9AGAM</name>
<dbReference type="EMBL" id="KN823818">
    <property type="protein sequence ID" value="KIO15789.1"/>
    <property type="molecule type" value="Genomic_DNA"/>
</dbReference>
<reference evidence="1 2" key="1">
    <citation type="submission" date="2014-04" db="EMBL/GenBank/DDBJ databases">
        <authorList>
            <consortium name="DOE Joint Genome Institute"/>
            <person name="Kuo A."/>
            <person name="Girlanda M."/>
            <person name="Perotto S."/>
            <person name="Kohler A."/>
            <person name="Nagy L.G."/>
            <person name="Floudas D."/>
            <person name="Copeland A."/>
            <person name="Barry K.W."/>
            <person name="Cichocki N."/>
            <person name="Veneault-Fourrey C."/>
            <person name="LaButti K."/>
            <person name="Lindquist E.A."/>
            <person name="Lipzen A."/>
            <person name="Lundell T."/>
            <person name="Morin E."/>
            <person name="Murat C."/>
            <person name="Sun H."/>
            <person name="Tunlid A."/>
            <person name="Henrissat B."/>
            <person name="Grigoriev I.V."/>
            <person name="Hibbett D.S."/>
            <person name="Martin F."/>
            <person name="Nordberg H.P."/>
            <person name="Cantor M.N."/>
            <person name="Hua S.X."/>
        </authorList>
    </citation>
    <scope>NUCLEOTIDE SEQUENCE [LARGE SCALE GENOMIC DNA]</scope>
    <source>
        <strain evidence="1 2">MUT 4182</strain>
    </source>
</reference>